<dbReference type="KEGG" id="mng:MNEG_0632"/>
<feature type="signal peptide" evidence="1">
    <location>
        <begin position="1"/>
        <end position="24"/>
    </location>
</feature>
<accession>A0A0D2KAQ0</accession>
<evidence type="ECO:0000313" key="2">
    <source>
        <dbReference type="EMBL" id="KIZ07323.1"/>
    </source>
</evidence>
<evidence type="ECO:0000313" key="3">
    <source>
        <dbReference type="Proteomes" id="UP000054498"/>
    </source>
</evidence>
<dbReference type="GeneID" id="25726750"/>
<keyword evidence="1" id="KW-0732">Signal</keyword>
<dbReference type="RefSeq" id="XP_013906342.1">
    <property type="nucleotide sequence ID" value="XM_014050888.1"/>
</dbReference>
<dbReference type="EMBL" id="KK100273">
    <property type="protein sequence ID" value="KIZ07323.1"/>
    <property type="molecule type" value="Genomic_DNA"/>
</dbReference>
<protein>
    <submittedName>
        <fullName evidence="2">Uncharacterized protein</fullName>
    </submittedName>
</protein>
<name>A0A0D2KAQ0_9CHLO</name>
<dbReference type="AlphaFoldDB" id="A0A0D2KAQ0"/>
<keyword evidence="3" id="KW-1185">Reference proteome</keyword>
<sequence length="117" mass="11845">MVRLRRTPLAVLAVLLLSAASVSASRELLQLGLGKGKGKGAVPVQPLSIVSNAAYVQPTLLPMSNEPVYQPAAVLPLDQIVRPALAASRRRHLSDDPTASAASAAAAAAVAAAAAAF</sequence>
<gene>
    <name evidence="2" type="ORF">MNEG_0632</name>
</gene>
<feature type="chain" id="PRO_5002245562" evidence="1">
    <location>
        <begin position="25"/>
        <end position="117"/>
    </location>
</feature>
<dbReference type="Proteomes" id="UP000054498">
    <property type="component" value="Unassembled WGS sequence"/>
</dbReference>
<reference evidence="2 3" key="1">
    <citation type="journal article" date="2013" name="BMC Genomics">
        <title>Reconstruction of the lipid metabolism for the microalga Monoraphidium neglectum from its genome sequence reveals characteristics suitable for biofuel production.</title>
        <authorList>
            <person name="Bogen C."/>
            <person name="Al-Dilaimi A."/>
            <person name="Albersmeier A."/>
            <person name="Wichmann J."/>
            <person name="Grundmann M."/>
            <person name="Rupp O."/>
            <person name="Lauersen K.J."/>
            <person name="Blifernez-Klassen O."/>
            <person name="Kalinowski J."/>
            <person name="Goesmann A."/>
            <person name="Mussgnug J.H."/>
            <person name="Kruse O."/>
        </authorList>
    </citation>
    <scope>NUCLEOTIDE SEQUENCE [LARGE SCALE GENOMIC DNA]</scope>
    <source>
        <strain evidence="2 3">SAG 48.87</strain>
    </source>
</reference>
<organism evidence="2 3">
    <name type="scientific">Monoraphidium neglectum</name>
    <dbReference type="NCBI Taxonomy" id="145388"/>
    <lineage>
        <taxon>Eukaryota</taxon>
        <taxon>Viridiplantae</taxon>
        <taxon>Chlorophyta</taxon>
        <taxon>core chlorophytes</taxon>
        <taxon>Chlorophyceae</taxon>
        <taxon>CS clade</taxon>
        <taxon>Sphaeropleales</taxon>
        <taxon>Selenastraceae</taxon>
        <taxon>Monoraphidium</taxon>
    </lineage>
</organism>
<proteinExistence type="predicted"/>
<evidence type="ECO:0000256" key="1">
    <source>
        <dbReference type="SAM" id="SignalP"/>
    </source>
</evidence>